<dbReference type="GO" id="GO:0042450">
    <property type="term" value="P:L-arginine biosynthetic process via ornithine"/>
    <property type="evidence" value="ECO:0007669"/>
    <property type="project" value="UniProtKB-UniRule"/>
</dbReference>
<dbReference type="Pfam" id="PF14698">
    <property type="entry name" value="ASL_C2"/>
    <property type="match status" value="1"/>
</dbReference>
<comment type="pathway">
    <text evidence="2 7">Amino-acid biosynthesis; L-arginine biosynthesis; L-arginine from L-ornithine and carbamoyl phosphate: step 3/3.</text>
</comment>
<evidence type="ECO:0000259" key="8">
    <source>
        <dbReference type="Pfam" id="PF00206"/>
    </source>
</evidence>
<dbReference type="AlphaFoldDB" id="A0A562BNC6"/>
<dbReference type="FunFam" id="1.10.275.10:FF:000002">
    <property type="entry name" value="Argininosuccinate lyase"/>
    <property type="match status" value="1"/>
</dbReference>
<dbReference type="Gene3D" id="1.20.200.10">
    <property type="entry name" value="Fumarase/aspartase (Central domain)"/>
    <property type="match status" value="1"/>
</dbReference>
<evidence type="ECO:0000256" key="1">
    <source>
        <dbReference type="ARBA" id="ARBA00000985"/>
    </source>
</evidence>
<dbReference type="EC" id="4.3.2.1" evidence="3 7"/>
<dbReference type="Gene3D" id="1.10.40.30">
    <property type="entry name" value="Fumarase/aspartase (C-terminal domain)"/>
    <property type="match status" value="1"/>
</dbReference>
<dbReference type="NCBIfam" id="TIGR00838">
    <property type="entry name" value="argH"/>
    <property type="match status" value="1"/>
</dbReference>
<comment type="similarity">
    <text evidence="7">Belongs to the lyase 1 family. Argininosuccinate lyase subfamily.</text>
</comment>
<accession>A0A562BNC6</accession>
<dbReference type="EMBL" id="VLJN01000013">
    <property type="protein sequence ID" value="TWG86449.1"/>
    <property type="molecule type" value="Genomic_DNA"/>
</dbReference>
<evidence type="ECO:0000256" key="3">
    <source>
        <dbReference type="ARBA" id="ARBA00012338"/>
    </source>
</evidence>
<proteinExistence type="inferred from homology"/>
<dbReference type="FunFam" id="1.10.40.30:FF:000001">
    <property type="entry name" value="Argininosuccinate lyase"/>
    <property type="match status" value="1"/>
</dbReference>
<dbReference type="InterPro" id="IPR008948">
    <property type="entry name" value="L-Aspartase-like"/>
</dbReference>
<keyword evidence="11" id="KW-1185">Reference proteome</keyword>
<dbReference type="UniPathway" id="UPA00068">
    <property type="reaction ID" value="UER00114"/>
</dbReference>
<keyword evidence="4 7" id="KW-0055">Arginine biosynthesis</keyword>
<dbReference type="Pfam" id="PF00206">
    <property type="entry name" value="Lyase_1"/>
    <property type="match status" value="1"/>
</dbReference>
<dbReference type="PANTHER" id="PTHR43814:SF1">
    <property type="entry name" value="ARGININOSUCCINATE LYASE"/>
    <property type="match status" value="1"/>
</dbReference>
<dbReference type="InterPro" id="IPR024083">
    <property type="entry name" value="Fumarase/histidase_N"/>
</dbReference>
<dbReference type="CDD" id="cd01359">
    <property type="entry name" value="Argininosuccinate_lyase"/>
    <property type="match status" value="1"/>
</dbReference>
<name>A0A562BNC6_9BURK</name>
<evidence type="ECO:0000256" key="5">
    <source>
        <dbReference type="ARBA" id="ARBA00022605"/>
    </source>
</evidence>
<dbReference type="InterPro" id="IPR022761">
    <property type="entry name" value="Fumarate_lyase_N"/>
</dbReference>
<evidence type="ECO:0000256" key="7">
    <source>
        <dbReference type="HAMAP-Rule" id="MF_00006"/>
    </source>
</evidence>
<dbReference type="PROSITE" id="PS00163">
    <property type="entry name" value="FUMARATE_LYASES"/>
    <property type="match status" value="1"/>
</dbReference>
<dbReference type="PANTHER" id="PTHR43814">
    <property type="entry name" value="ARGININOSUCCINATE LYASE"/>
    <property type="match status" value="1"/>
</dbReference>
<evidence type="ECO:0000256" key="4">
    <source>
        <dbReference type="ARBA" id="ARBA00022571"/>
    </source>
</evidence>
<dbReference type="GO" id="GO:0004056">
    <property type="term" value="F:argininosuccinate lyase activity"/>
    <property type="evidence" value="ECO:0007669"/>
    <property type="project" value="UniProtKB-UniRule"/>
</dbReference>
<dbReference type="PRINTS" id="PR00149">
    <property type="entry name" value="FUMRATELYASE"/>
</dbReference>
<comment type="catalytic activity">
    <reaction evidence="1 7">
        <text>2-(N(omega)-L-arginino)succinate = fumarate + L-arginine</text>
        <dbReference type="Rhea" id="RHEA:24020"/>
        <dbReference type="ChEBI" id="CHEBI:29806"/>
        <dbReference type="ChEBI" id="CHEBI:32682"/>
        <dbReference type="ChEBI" id="CHEBI:57472"/>
        <dbReference type="EC" id="4.3.2.1"/>
    </reaction>
</comment>
<comment type="subcellular location">
    <subcellularLocation>
        <location evidence="7">Cytoplasm</location>
    </subcellularLocation>
</comment>
<feature type="domain" description="Argininosuccinate lyase C-terminal" evidence="9">
    <location>
        <begin position="371"/>
        <end position="444"/>
    </location>
</feature>
<dbReference type="SUPFAM" id="SSF48557">
    <property type="entry name" value="L-aspartase-like"/>
    <property type="match status" value="1"/>
</dbReference>
<sequence>MTSQLAKKGEAWSARFSEPMSDLVKRYTASVFFDKRLALFDIQGSLAHAAMLARQGIISDADRAEIERGMAQIRGEIEAGSFEWKLDLEDVHLNIEARLTALVGDAGKRLHTGRSRNDQVATDIRLWLRSEIDNIVGLLGDLRAALLDLAEKNADTILPGFTHLQVAQPVTFGHHLLAYVEMFTRDAERMADARKRVNRLPLGAAALAGTSYPIDREFVAQQLGFDGVCRNSLDAVSDRDFAIEFCAAAALVMTHISRFSEELVIWMSPRVGFIDIADRFCTGSSIMPQKKNPDVPELARGKTGRVNGHLIGLLTLMKGQPLAYNKDNQEDKEPLFDTVDTVVDTLRIFADMVPGISVKPEAMRAAALQGYATATDLADYLVKKGLPFRDAHEAVAHAVRACDVRQCDLADLTVAELRDATGLGDKAALIGDDVHGVLTLEGSLAAPRQIRCARRSRRRGSCWPGDFAGCARTHRLALAGLFCFGGLGLRLLPSPLPLSRFAGEGRKPSGFNTLRVCCRLPKSGRGQ</sequence>
<keyword evidence="6 7" id="KW-0456">Lyase</keyword>
<dbReference type="InterPro" id="IPR000362">
    <property type="entry name" value="Fumarate_lyase_fam"/>
</dbReference>
<protein>
    <recommendedName>
        <fullName evidence="3 7">Argininosuccinate lyase</fullName>
        <shortName evidence="7">ASAL</shortName>
        <ecNumber evidence="3 7">4.3.2.1</ecNumber>
    </recommendedName>
    <alternativeName>
        <fullName evidence="7">Arginosuccinase</fullName>
    </alternativeName>
</protein>
<dbReference type="InterPro" id="IPR020557">
    <property type="entry name" value="Fumarate_lyase_CS"/>
</dbReference>
<dbReference type="FunFam" id="1.20.200.10:FF:000015">
    <property type="entry name" value="argininosuccinate lyase isoform X2"/>
    <property type="match status" value="1"/>
</dbReference>
<dbReference type="Gene3D" id="1.10.275.10">
    <property type="entry name" value="Fumarase/aspartase (N-terminal domain)"/>
    <property type="match status" value="1"/>
</dbReference>
<organism evidence="10 11">
    <name type="scientific">Cupriavidus gilardii J11</name>
    <dbReference type="NCBI Taxonomy" id="936133"/>
    <lineage>
        <taxon>Bacteria</taxon>
        <taxon>Pseudomonadati</taxon>
        <taxon>Pseudomonadota</taxon>
        <taxon>Betaproteobacteria</taxon>
        <taxon>Burkholderiales</taxon>
        <taxon>Burkholderiaceae</taxon>
        <taxon>Cupriavidus</taxon>
    </lineage>
</organism>
<reference evidence="10 11" key="1">
    <citation type="submission" date="2019-07" db="EMBL/GenBank/DDBJ databases">
        <title>Genome sequencing of lignin-degrading bacterial isolates.</title>
        <authorList>
            <person name="Gladden J."/>
        </authorList>
    </citation>
    <scope>NUCLEOTIDE SEQUENCE [LARGE SCALE GENOMIC DNA]</scope>
    <source>
        <strain evidence="10 11">J11</strain>
    </source>
</reference>
<dbReference type="InterPro" id="IPR009049">
    <property type="entry name" value="Argininosuccinate_lyase"/>
</dbReference>
<dbReference type="PRINTS" id="PR00145">
    <property type="entry name" value="ARGSUCLYASE"/>
</dbReference>
<dbReference type="Proteomes" id="UP000318141">
    <property type="component" value="Unassembled WGS sequence"/>
</dbReference>
<keyword evidence="5 7" id="KW-0028">Amino-acid biosynthesis</keyword>
<dbReference type="InterPro" id="IPR029419">
    <property type="entry name" value="Arg_succ_lyase_C"/>
</dbReference>
<evidence type="ECO:0000256" key="2">
    <source>
        <dbReference type="ARBA" id="ARBA00004941"/>
    </source>
</evidence>
<dbReference type="GO" id="GO:0005829">
    <property type="term" value="C:cytosol"/>
    <property type="evidence" value="ECO:0007669"/>
    <property type="project" value="TreeGrafter"/>
</dbReference>
<gene>
    <name evidence="7" type="primary">argH</name>
    <name evidence="10" type="ORF">L602_002000000540</name>
</gene>
<keyword evidence="7" id="KW-0963">Cytoplasm</keyword>
<evidence type="ECO:0000259" key="9">
    <source>
        <dbReference type="Pfam" id="PF14698"/>
    </source>
</evidence>
<evidence type="ECO:0000313" key="10">
    <source>
        <dbReference type="EMBL" id="TWG86449.1"/>
    </source>
</evidence>
<evidence type="ECO:0000313" key="11">
    <source>
        <dbReference type="Proteomes" id="UP000318141"/>
    </source>
</evidence>
<evidence type="ECO:0000256" key="6">
    <source>
        <dbReference type="ARBA" id="ARBA00023239"/>
    </source>
</evidence>
<comment type="caution">
    <text evidence="10">The sequence shown here is derived from an EMBL/GenBank/DDBJ whole genome shotgun (WGS) entry which is preliminary data.</text>
</comment>
<dbReference type="HAMAP" id="MF_00006">
    <property type="entry name" value="Arg_succ_lyase"/>
    <property type="match status" value="1"/>
</dbReference>
<feature type="domain" description="Fumarate lyase N-terminal" evidence="8">
    <location>
        <begin position="15"/>
        <end position="308"/>
    </location>
</feature>